<name>A0A8S9YNU4_9TREM</name>
<organism evidence="1 2">
    <name type="scientific">Paragonimus skrjabini miyazakii</name>
    <dbReference type="NCBI Taxonomy" id="59628"/>
    <lineage>
        <taxon>Eukaryota</taxon>
        <taxon>Metazoa</taxon>
        <taxon>Spiralia</taxon>
        <taxon>Lophotrochozoa</taxon>
        <taxon>Platyhelminthes</taxon>
        <taxon>Trematoda</taxon>
        <taxon>Digenea</taxon>
        <taxon>Plagiorchiida</taxon>
        <taxon>Troglotremata</taxon>
        <taxon>Troglotrematidae</taxon>
        <taxon>Paragonimus</taxon>
    </lineage>
</organism>
<evidence type="ECO:0000313" key="1">
    <source>
        <dbReference type="EMBL" id="KAF7255096.1"/>
    </source>
</evidence>
<dbReference type="AlphaFoldDB" id="A0A8S9YNU4"/>
<proteinExistence type="predicted"/>
<dbReference type="Proteomes" id="UP000822476">
    <property type="component" value="Unassembled WGS sequence"/>
</dbReference>
<keyword evidence="2" id="KW-1185">Reference proteome</keyword>
<comment type="caution">
    <text evidence="1">The sequence shown here is derived from an EMBL/GenBank/DDBJ whole genome shotgun (WGS) entry which is preliminary data.</text>
</comment>
<reference evidence="1" key="1">
    <citation type="submission" date="2019-07" db="EMBL/GenBank/DDBJ databases">
        <title>Annotation for the trematode Paragonimus miyazaki's.</title>
        <authorList>
            <person name="Choi Y.-J."/>
        </authorList>
    </citation>
    <scope>NUCLEOTIDE SEQUENCE</scope>
    <source>
        <strain evidence="1">Japan</strain>
    </source>
</reference>
<accession>A0A8S9YNU4</accession>
<evidence type="ECO:0000313" key="2">
    <source>
        <dbReference type="Proteomes" id="UP000822476"/>
    </source>
</evidence>
<sequence>MRYIFCQRNQWQLAQFAVKTAPLTINPESKSELSSLPPTRSVPLCDSNKRLNKRIHTFSVPLISLRNFTTLSANHS</sequence>
<dbReference type="EMBL" id="JTDE01004315">
    <property type="protein sequence ID" value="KAF7255096.1"/>
    <property type="molecule type" value="Genomic_DNA"/>
</dbReference>
<gene>
    <name evidence="1" type="ORF">EG68_07993</name>
</gene>
<protein>
    <submittedName>
        <fullName evidence="1">Uncharacterized protein</fullName>
    </submittedName>
</protein>